<accession>A0ABD1XPE7</accession>
<name>A0ABD1XPE7_9MARC</name>
<dbReference type="AlphaFoldDB" id="A0ABD1XPE7"/>
<evidence type="ECO:0000313" key="1">
    <source>
        <dbReference type="EMBL" id="KAL2610800.1"/>
    </source>
</evidence>
<reference evidence="1 2" key="1">
    <citation type="submission" date="2024-09" db="EMBL/GenBank/DDBJ databases">
        <title>Chromosome-scale assembly of Riccia fluitans.</title>
        <authorList>
            <person name="Paukszto L."/>
            <person name="Sawicki J."/>
            <person name="Karawczyk K."/>
            <person name="Piernik-Szablinska J."/>
            <person name="Szczecinska M."/>
            <person name="Mazdziarz M."/>
        </authorList>
    </citation>
    <scope>NUCLEOTIDE SEQUENCE [LARGE SCALE GENOMIC DNA]</scope>
    <source>
        <strain evidence="1">Rf_01</strain>
        <tissue evidence="1">Aerial parts of the thallus</tissue>
    </source>
</reference>
<protein>
    <recommendedName>
        <fullName evidence="3">Metallothionein</fullName>
    </recommendedName>
</protein>
<dbReference type="EMBL" id="JBHFFA010000007">
    <property type="protein sequence ID" value="KAL2610800.1"/>
    <property type="molecule type" value="Genomic_DNA"/>
</dbReference>
<proteinExistence type="predicted"/>
<dbReference type="Proteomes" id="UP001605036">
    <property type="component" value="Unassembled WGS sequence"/>
</dbReference>
<organism evidence="1 2">
    <name type="scientific">Riccia fluitans</name>
    <dbReference type="NCBI Taxonomy" id="41844"/>
    <lineage>
        <taxon>Eukaryota</taxon>
        <taxon>Viridiplantae</taxon>
        <taxon>Streptophyta</taxon>
        <taxon>Embryophyta</taxon>
        <taxon>Marchantiophyta</taxon>
        <taxon>Marchantiopsida</taxon>
        <taxon>Marchantiidae</taxon>
        <taxon>Marchantiales</taxon>
        <taxon>Ricciaceae</taxon>
        <taxon>Riccia</taxon>
    </lineage>
</organism>
<keyword evidence="2" id="KW-1185">Reference proteome</keyword>
<sequence>MSSCGANTECCKSACCGDPCTCGESCQCSAKISGGGASATGGSCTCGENCKCTVCSCSRASEGGDCKCDNTCKCDPCESAVVVRQSLYAYMHVRVNCHKRMDSNCSIIYEFNFSSNVETRSRPGSESAEPEGTVDDVWFSSSIVRSGNESVRRYSSVITFHTVKCVIPV</sequence>
<evidence type="ECO:0008006" key="3">
    <source>
        <dbReference type="Google" id="ProtNLM"/>
    </source>
</evidence>
<evidence type="ECO:0000313" key="2">
    <source>
        <dbReference type="Proteomes" id="UP001605036"/>
    </source>
</evidence>
<gene>
    <name evidence="1" type="ORF">R1flu_022492</name>
</gene>
<comment type="caution">
    <text evidence="1">The sequence shown here is derived from an EMBL/GenBank/DDBJ whole genome shotgun (WGS) entry which is preliminary data.</text>
</comment>